<feature type="non-terminal residue" evidence="3">
    <location>
        <position position="1"/>
    </location>
</feature>
<evidence type="ECO:0000256" key="2">
    <source>
        <dbReference type="SAM" id="Phobius"/>
    </source>
</evidence>
<dbReference type="RefSeq" id="XP_040739605.1">
    <property type="nucleotide sequence ID" value="XM_040883160.1"/>
</dbReference>
<keyword evidence="2" id="KW-0812">Transmembrane</keyword>
<dbReference type="EMBL" id="MCFD01000032">
    <property type="protein sequence ID" value="ORX65374.1"/>
    <property type="molecule type" value="Genomic_DNA"/>
</dbReference>
<feature type="region of interest" description="Disordered" evidence="1">
    <location>
        <begin position="1"/>
        <end position="35"/>
    </location>
</feature>
<proteinExistence type="predicted"/>
<dbReference type="Proteomes" id="UP000193922">
    <property type="component" value="Unassembled WGS sequence"/>
</dbReference>
<gene>
    <name evidence="3" type="ORF">DL89DRAFT_116225</name>
</gene>
<keyword evidence="4" id="KW-1185">Reference proteome</keyword>
<organism evidence="3 4">
    <name type="scientific">Linderina pennispora</name>
    <dbReference type="NCBI Taxonomy" id="61395"/>
    <lineage>
        <taxon>Eukaryota</taxon>
        <taxon>Fungi</taxon>
        <taxon>Fungi incertae sedis</taxon>
        <taxon>Zoopagomycota</taxon>
        <taxon>Kickxellomycotina</taxon>
        <taxon>Kickxellomycetes</taxon>
        <taxon>Kickxellales</taxon>
        <taxon>Kickxellaceae</taxon>
        <taxon>Linderina</taxon>
    </lineage>
</organism>
<dbReference type="OrthoDB" id="10264446at2759"/>
<name>A0A1Y1VX89_9FUNG</name>
<feature type="transmembrane region" description="Helical" evidence="2">
    <location>
        <begin position="58"/>
        <end position="81"/>
    </location>
</feature>
<keyword evidence="2" id="KW-0472">Membrane</keyword>
<dbReference type="AlphaFoldDB" id="A0A1Y1VX89"/>
<accession>A0A1Y1VX89</accession>
<comment type="caution">
    <text evidence="3">The sequence shown here is derived from an EMBL/GenBank/DDBJ whole genome shotgun (WGS) entry which is preliminary data.</text>
</comment>
<reference evidence="3 4" key="1">
    <citation type="submission" date="2016-07" db="EMBL/GenBank/DDBJ databases">
        <title>Pervasive Adenine N6-methylation of Active Genes in Fungi.</title>
        <authorList>
            <consortium name="DOE Joint Genome Institute"/>
            <person name="Mondo S.J."/>
            <person name="Dannebaum R.O."/>
            <person name="Kuo R.C."/>
            <person name="Labutti K."/>
            <person name="Haridas S."/>
            <person name="Kuo A."/>
            <person name="Salamov A."/>
            <person name="Ahrendt S.R."/>
            <person name="Lipzen A."/>
            <person name="Sullivan W."/>
            <person name="Andreopoulos W.B."/>
            <person name="Clum A."/>
            <person name="Lindquist E."/>
            <person name="Daum C."/>
            <person name="Ramamoorthy G.K."/>
            <person name="Gryganskyi A."/>
            <person name="Culley D."/>
            <person name="Magnuson J.K."/>
            <person name="James T.Y."/>
            <person name="O'Malley M.A."/>
            <person name="Stajich J.E."/>
            <person name="Spatafora J.W."/>
            <person name="Visel A."/>
            <person name="Grigoriev I.V."/>
        </authorList>
    </citation>
    <scope>NUCLEOTIDE SEQUENCE [LARGE SCALE GENOMIC DNA]</scope>
    <source>
        <strain evidence="3 4">ATCC 12442</strain>
    </source>
</reference>
<evidence type="ECO:0000313" key="4">
    <source>
        <dbReference type="Proteomes" id="UP000193922"/>
    </source>
</evidence>
<evidence type="ECO:0000256" key="1">
    <source>
        <dbReference type="SAM" id="MobiDB-lite"/>
    </source>
</evidence>
<protein>
    <submittedName>
        <fullName evidence="3">Uncharacterized protein</fullName>
    </submittedName>
</protein>
<evidence type="ECO:0000313" key="3">
    <source>
        <dbReference type="EMBL" id="ORX65374.1"/>
    </source>
</evidence>
<keyword evidence="2" id="KW-1133">Transmembrane helix</keyword>
<sequence length="382" mass="41177">ASWSSIGLGWSSQGQTSQGPVECPKKNQKRGQSFARRRVQKRAFCDQARRTGWRIAGFSSLSGCFSLLLLPLILLFFSLLFGSIGTQSVQIAALVSQKLISLDAYRLVGKRTDSCRLLHFSLPFFSLLIVAPKPHYANYARTARQGTEPSINQCVLACNNAGSPAANLGNTGRPQNGSCRAKVNRARNAPPLAGLGGRFSVAQVDEVPSLRVARRPQSSRHSTGGKHEFRMLPQILGRFYLHARTATTIATTSLCGFKASLNPMSLVMGKGACAIRVSCFIFLHLSLSAASFFAPIPKGLGLSKPVSACRLALAKPTAPPAPPAPPAPRDCSLRGRGRYTRLFCCWPPPCAILCRCLVSAVNERAVISSRGKGKRSKRDVAK</sequence>
<dbReference type="GeneID" id="63799808"/>
<feature type="compositionally biased region" description="Polar residues" evidence="1">
    <location>
        <begin position="1"/>
        <end position="19"/>
    </location>
</feature>